<reference evidence="2 3" key="1">
    <citation type="submission" date="2018-02" db="EMBL/GenBank/DDBJ databases">
        <title>A novel lanthanide dependent methylotroph, Methylotenera sp. La3113.</title>
        <authorList>
            <person name="Lv H."/>
            <person name="Tani A."/>
        </authorList>
    </citation>
    <scope>NUCLEOTIDE SEQUENCE [LARGE SCALE GENOMIC DNA]</scope>
    <source>
        <strain evidence="2 3">La3113</strain>
    </source>
</reference>
<comment type="caution">
    <text evidence="2">The sequence shown here is derived from an EMBL/GenBank/DDBJ whole genome shotgun (WGS) entry which is preliminary data.</text>
</comment>
<keyword evidence="1" id="KW-1133">Transmembrane helix</keyword>
<keyword evidence="1" id="KW-0472">Membrane</keyword>
<feature type="transmembrane region" description="Helical" evidence="1">
    <location>
        <begin position="6"/>
        <end position="35"/>
    </location>
</feature>
<proteinExistence type="predicted"/>
<dbReference type="RefSeq" id="WP_135276960.1">
    <property type="nucleotide sequence ID" value="NZ_PQVH01000008.1"/>
</dbReference>
<dbReference type="InterPro" id="IPR055762">
    <property type="entry name" value="DUF7338"/>
</dbReference>
<dbReference type="Pfam" id="PF24027">
    <property type="entry name" value="DUF7338"/>
    <property type="match status" value="1"/>
</dbReference>
<name>A0A4Y9VSC1_9PROT</name>
<evidence type="ECO:0000313" key="2">
    <source>
        <dbReference type="EMBL" id="TFW71413.1"/>
    </source>
</evidence>
<evidence type="ECO:0000313" key="3">
    <source>
        <dbReference type="Proteomes" id="UP000297706"/>
    </source>
</evidence>
<evidence type="ECO:0000256" key="1">
    <source>
        <dbReference type="SAM" id="Phobius"/>
    </source>
</evidence>
<dbReference type="AlphaFoldDB" id="A0A4Y9VSC1"/>
<keyword evidence="1" id="KW-0812">Transmembrane</keyword>
<keyword evidence="3" id="KW-1185">Reference proteome</keyword>
<dbReference type="Proteomes" id="UP000297706">
    <property type="component" value="Unassembled WGS sequence"/>
</dbReference>
<dbReference type="EMBL" id="PQVH01000008">
    <property type="protein sequence ID" value="TFW71413.1"/>
    <property type="molecule type" value="Genomic_DNA"/>
</dbReference>
<accession>A0A4Y9VSC1</accession>
<organism evidence="2 3">
    <name type="scientific">Methylotenera oryzisoli</name>
    <dbReference type="NCBI Taxonomy" id="2080758"/>
    <lineage>
        <taxon>Bacteria</taxon>
        <taxon>Pseudomonadati</taxon>
        <taxon>Pseudomonadota</taxon>
        <taxon>Betaproteobacteria</taxon>
        <taxon>Nitrosomonadales</taxon>
        <taxon>Methylophilaceae</taxon>
        <taxon>Methylotenera</taxon>
    </lineage>
</organism>
<gene>
    <name evidence="2" type="ORF">C3Y98_04725</name>
</gene>
<sequence>MKLIIILTGLISFLIKLVLDLPLMLLGLLVIAIALPFRKNNHLPAWAEWCWGNRDHGNDGESFWAKRTIGWPYFIRCWWWLAVRNPTFNWSKYVLGLKVTQLAVSIGNTTVDEDEGATGWHYSIGDAFEFRFIGWPYTVFGKHFCVKLRFGWKIEGKDIGEMAQFCFVPNPVCAFTPKT</sequence>
<protein>
    <submittedName>
        <fullName evidence="2">Uncharacterized protein</fullName>
    </submittedName>
</protein>